<evidence type="ECO:0000256" key="1">
    <source>
        <dbReference type="SAM" id="Phobius"/>
    </source>
</evidence>
<comment type="caution">
    <text evidence="2">The sequence shown here is derived from an EMBL/GenBank/DDBJ whole genome shotgun (WGS) entry which is preliminary data.</text>
</comment>
<accession>A0A1B7TJD5</accession>
<keyword evidence="1" id="KW-0812">Transmembrane</keyword>
<name>A0A1B7TJD5_9ASCO</name>
<keyword evidence="1" id="KW-1133">Transmembrane helix</keyword>
<dbReference type="Proteomes" id="UP000092321">
    <property type="component" value="Unassembled WGS sequence"/>
</dbReference>
<dbReference type="EMBL" id="LXPE01000002">
    <property type="protein sequence ID" value="OBA28862.1"/>
    <property type="molecule type" value="Genomic_DNA"/>
</dbReference>
<organism evidence="2 3">
    <name type="scientific">Hanseniaspora valbyensis NRRL Y-1626</name>
    <dbReference type="NCBI Taxonomy" id="766949"/>
    <lineage>
        <taxon>Eukaryota</taxon>
        <taxon>Fungi</taxon>
        <taxon>Dikarya</taxon>
        <taxon>Ascomycota</taxon>
        <taxon>Saccharomycotina</taxon>
        <taxon>Saccharomycetes</taxon>
        <taxon>Saccharomycodales</taxon>
        <taxon>Saccharomycodaceae</taxon>
        <taxon>Hanseniaspora</taxon>
    </lineage>
</organism>
<evidence type="ECO:0000313" key="3">
    <source>
        <dbReference type="Proteomes" id="UP000092321"/>
    </source>
</evidence>
<sequence length="72" mass="9333">MLFFLYMRFYCYMWGNVIFLCILTLISRYRNFFYSDYFKNFQVIRFYSFFYPSFFIFLFYLNNHKGYFELNH</sequence>
<dbReference type="AlphaFoldDB" id="A0A1B7TJD5"/>
<feature type="transmembrane region" description="Helical" evidence="1">
    <location>
        <begin position="12"/>
        <end position="31"/>
    </location>
</feature>
<evidence type="ECO:0000313" key="2">
    <source>
        <dbReference type="EMBL" id="OBA28862.1"/>
    </source>
</evidence>
<gene>
    <name evidence="2" type="ORF">HANVADRAFT_84374</name>
</gene>
<keyword evidence="1" id="KW-0472">Membrane</keyword>
<reference evidence="3" key="1">
    <citation type="journal article" date="2016" name="Proc. Natl. Acad. Sci. U.S.A.">
        <title>Comparative genomics of biotechnologically important yeasts.</title>
        <authorList>
            <person name="Riley R."/>
            <person name="Haridas S."/>
            <person name="Wolfe K.H."/>
            <person name="Lopes M.R."/>
            <person name="Hittinger C.T."/>
            <person name="Goeker M."/>
            <person name="Salamov A.A."/>
            <person name="Wisecaver J.H."/>
            <person name="Long T.M."/>
            <person name="Calvey C.H."/>
            <person name="Aerts A.L."/>
            <person name="Barry K.W."/>
            <person name="Choi C."/>
            <person name="Clum A."/>
            <person name="Coughlan A.Y."/>
            <person name="Deshpande S."/>
            <person name="Douglass A.P."/>
            <person name="Hanson S.J."/>
            <person name="Klenk H.-P."/>
            <person name="LaButti K.M."/>
            <person name="Lapidus A."/>
            <person name="Lindquist E.A."/>
            <person name="Lipzen A.M."/>
            <person name="Meier-Kolthoff J.P."/>
            <person name="Ohm R.A."/>
            <person name="Otillar R.P."/>
            <person name="Pangilinan J.L."/>
            <person name="Peng Y."/>
            <person name="Rokas A."/>
            <person name="Rosa C.A."/>
            <person name="Scheuner C."/>
            <person name="Sibirny A.A."/>
            <person name="Slot J.C."/>
            <person name="Stielow J.B."/>
            <person name="Sun H."/>
            <person name="Kurtzman C.P."/>
            <person name="Blackwell M."/>
            <person name="Grigoriev I.V."/>
            <person name="Jeffries T.W."/>
        </authorList>
    </citation>
    <scope>NUCLEOTIDE SEQUENCE [LARGE SCALE GENOMIC DNA]</scope>
    <source>
        <strain evidence="3">NRRL Y-1626</strain>
    </source>
</reference>
<proteinExistence type="predicted"/>
<feature type="transmembrane region" description="Helical" evidence="1">
    <location>
        <begin position="43"/>
        <end position="61"/>
    </location>
</feature>
<keyword evidence="3" id="KW-1185">Reference proteome</keyword>
<protein>
    <submittedName>
        <fullName evidence="2">Uncharacterized protein</fullName>
    </submittedName>
</protein>